<gene>
    <name evidence="2" type="ORF">S06H3_32198</name>
</gene>
<reference evidence="2" key="1">
    <citation type="journal article" date="2014" name="Front. Microbiol.">
        <title>High frequency of phylogenetically diverse reductive dehalogenase-homologous genes in deep subseafloor sedimentary metagenomes.</title>
        <authorList>
            <person name="Kawai M."/>
            <person name="Futagami T."/>
            <person name="Toyoda A."/>
            <person name="Takaki Y."/>
            <person name="Nishi S."/>
            <person name="Hori S."/>
            <person name="Arai W."/>
            <person name="Tsubouchi T."/>
            <person name="Morono Y."/>
            <person name="Uchiyama I."/>
            <person name="Ito T."/>
            <person name="Fujiyama A."/>
            <person name="Inagaki F."/>
            <person name="Takami H."/>
        </authorList>
    </citation>
    <scope>NUCLEOTIDE SEQUENCE</scope>
    <source>
        <strain evidence="2">Expedition CK06-06</strain>
    </source>
</reference>
<proteinExistence type="predicted"/>
<evidence type="ECO:0000256" key="1">
    <source>
        <dbReference type="SAM" id="Phobius"/>
    </source>
</evidence>
<dbReference type="AlphaFoldDB" id="X1P928"/>
<feature type="non-terminal residue" evidence="2">
    <location>
        <position position="1"/>
    </location>
</feature>
<feature type="transmembrane region" description="Helical" evidence="1">
    <location>
        <begin position="133"/>
        <end position="159"/>
    </location>
</feature>
<accession>X1P928</accession>
<keyword evidence="1" id="KW-0472">Membrane</keyword>
<keyword evidence="1" id="KW-0812">Transmembrane</keyword>
<name>X1P928_9ZZZZ</name>
<comment type="caution">
    <text evidence="2">The sequence shown here is derived from an EMBL/GenBank/DDBJ whole genome shotgun (WGS) entry which is preliminary data.</text>
</comment>
<keyword evidence="1" id="KW-1133">Transmembrane helix</keyword>
<feature type="transmembrane region" description="Helical" evidence="1">
    <location>
        <begin position="35"/>
        <end position="56"/>
    </location>
</feature>
<protein>
    <submittedName>
        <fullName evidence="2">Uncharacterized protein</fullName>
    </submittedName>
</protein>
<dbReference type="EMBL" id="BARV01019124">
    <property type="protein sequence ID" value="GAI27439.1"/>
    <property type="molecule type" value="Genomic_DNA"/>
</dbReference>
<organism evidence="2">
    <name type="scientific">marine sediment metagenome</name>
    <dbReference type="NCBI Taxonomy" id="412755"/>
    <lineage>
        <taxon>unclassified sequences</taxon>
        <taxon>metagenomes</taxon>
        <taxon>ecological metagenomes</taxon>
    </lineage>
</organism>
<sequence>SNKYSLANFLEDVFMAPKAVQKRIFFREQKSNLRVLNLIISGTLTVLMLSCLLYIASKINFHLLYYEEQYDFFLKFMPLAELILIPFILIFTFIAYYAFIKLFARICNYICSNCDPQFPNYRKQLKNTISVSLAWQLLILGVGSIFIWFTIMWGIGFFIHDLFQSIEGINEVIYNLFKLISEAILVLGLIVALEILFFTITVQSIGYSISIMSEARIKQRDGVKITLATLLIILCIIFMIILIVFLSLTYFTSILSIEGLTGG</sequence>
<feature type="transmembrane region" description="Helical" evidence="1">
    <location>
        <begin position="179"/>
        <end position="202"/>
    </location>
</feature>
<feature type="transmembrane region" description="Helical" evidence="1">
    <location>
        <begin position="223"/>
        <end position="251"/>
    </location>
</feature>
<feature type="transmembrane region" description="Helical" evidence="1">
    <location>
        <begin position="76"/>
        <end position="99"/>
    </location>
</feature>
<evidence type="ECO:0000313" key="2">
    <source>
        <dbReference type="EMBL" id="GAI27439.1"/>
    </source>
</evidence>